<feature type="domain" description="DOMON" evidence="2">
    <location>
        <begin position="50"/>
        <end position="168"/>
    </location>
</feature>
<dbReference type="GO" id="GO:0042420">
    <property type="term" value="P:dopamine catabolic process"/>
    <property type="evidence" value="ECO:0007669"/>
    <property type="project" value="TreeGrafter"/>
</dbReference>
<dbReference type="OrthoDB" id="19261at2759"/>
<feature type="compositionally biased region" description="Basic and acidic residues" evidence="1">
    <location>
        <begin position="239"/>
        <end position="252"/>
    </location>
</feature>
<dbReference type="GO" id="GO:0042421">
    <property type="term" value="P:norepinephrine biosynthetic process"/>
    <property type="evidence" value="ECO:0007669"/>
    <property type="project" value="TreeGrafter"/>
</dbReference>
<dbReference type="GO" id="GO:0030667">
    <property type="term" value="C:secretory granule membrane"/>
    <property type="evidence" value="ECO:0007669"/>
    <property type="project" value="TreeGrafter"/>
</dbReference>
<accession>F4WZ66</accession>
<evidence type="ECO:0000259" key="2">
    <source>
        <dbReference type="PROSITE" id="PS50836"/>
    </source>
</evidence>
<dbReference type="InterPro" id="IPR045266">
    <property type="entry name" value="DOH_DOMON"/>
</dbReference>
<dbReference type="CDD" id="cd09631">
    <property type="entry name" value="DOMON_DOH"/>
    <property type="match status" value="1"/>
</dbReference>
<dbReference type="GO" id="GO:0005507">
    <property type="term" value="F:copper ion binding"/>
    <property type="evidence" value="ECO:0007669"/>
    <property type="project" value="TreeGrafter"/>
</dbReference>
<evidence type="ECO:0000313" key="3">
    <source>
        <dbReference type="EMBL" id="EGI60455.1"/>
    </source>
</evidence>
<dbReference type="Proteomes" id="UP000007755">
    <property type="component" value="Unassembled WGS sequence"/>
</dbReference>
<evidence type="ECO:0000313" key="4">
    <source>
        <dbReference type="Proteomes" id="UP000007755"/>
    </source>
</evidence>
<organism evidence="4">
    <name type="scientific">Acromyrmex echinatior</name>
    <name type="common">Panamanian leafcutter ant</name>
    <name type="synonym">Acromyrmex octospinosus echinatior</name>
    <dbReference type="NCBI Taxonomy" id="103372"/>
    <lineage>
        <taxon>Eukaryota</taxon>
        <taxon>Metazoa</taxon>
        <taxon>Ecdysozoa</taxon>
        <taxon>Arthropoda</taxon>
        <taxon>Hexapoda</taxon>
        <taxon>Insecta</taxon>
        <taxon>Pterygota</taxon>
        <taxon>Neoptera</taxon>
        <taxon>Endopterygota</taxon>
        <taxon>Hymenoptera</taxon>
        <taxon>Apocrita</taxon>
        <taxon>Aculeata</taxon>
        <taxon>Formicoidea</taxon>
        <taxon>Formicidae</taxon>
        <taxon>Myrmicinae</taxon>
        <taxon>Acromyrmex</taxon>
    </lineage>
</organism>
<name>F4WZ66_ACREC</name>
<gene>
    <name evidence="3" type="ORF">G5I_11278</name>
</gene>
<keyword evidence="4" id="KW-1185">Reference proteome</keyword>
<feature type="compositionally biased region" description="Basic and acidic residues" evidence="1">
    <location>
        <begin position="210"/>
        <end position="220"/>
    </location>
</feature>
<feature type="compositionally biased region" description="Low complexity" evidence="1">
    <location>
        <begin position="229"/>
        <end position="238"/>
    </location>
</feature>
<dbReference type="InterPro" id="IPR005018">
    <property type="entry name" value="DOMON_domain"/>
</dbReference>
<feature type="region of interest" description="Disordered" evidence="1">
    <location>
        <begin position="210"/>
        <end position="252"/>
    </location>
</feature>
<sequence length="265" mass="30055">MLQVCVAPVSDVLSSTPHGKMKTAVGTFLLLLVINGVVSVEWKHSAVLDNNFLVLWTPDEKDVTFEIQVKTLGYVGLGFTKDDGRAGADMVIGWVDNNGQVHLQRPPDVSYKMESSHTERTEYRKAIFHDEYREGRLRVVSRHVTNWETLLHVDGIDGEEIVGLQIASVSRVRNFSGRIVARSFHNACRAPRNALYDAARPRRRTFSYAAKERRESRESIESEVEGAEGVETAETAETAESRGGEKRRERENDWHLQWEREAFSL</sequence>
<dbReference type="InterPro" id="IPR000945">
    <property type="entry name" value="DBH-like"/>
</dbReference>
<protein>
    <submittedName>
        <fullName evidence="3">MOXD1-like protein 2</fullName>
    </submittedName>
</protein>
<reference evidence="3" key="1">
    <citation type="submission" date="2011-02" db="EMBL/GenBank/DDBJ databases">
        <title>The genome of the leaf-cutting ant Acromyrmex echinatior suggests key adaptations to social evolution and fungus farming.</title>
        <authorList>
            <person name="Nygaard S."/>
            <person name="Zhang G."/>
        </authorList>
    </citation>
    <scope>NUCLEOTIDE SEQUENCE</scope>
</reference>
<dbReference type="InParanoid" id="F4WZ66"/>
<dbReference type="AlphaFoldDB" id="F4WZ66"/>
<dbReference type="eggNOG" id="ENOG502SX40">
    <property type="taxonomic scope" value="Eukaryota"/>
</dbReference>
<dbReference type="PANTHER" id="PTHR10157">
    <property type="entry name" value="DOPAMINE BETA HYDROXYLASE RELATED"/>
    <property type="match status" value="1"/>
</dbReference>
<dbReference type="GO" id="GO:0006589">
    <property type="term" value="P:octopamine biosynthetic process"/>
    <property type="evidence" value="ECO:0007669"/>
    <property type="project" value="TreeGrafter"/>
</dbReference>
<evidence type="ECO:0000256" key="1">
    <source>
        <dbReference type="SAM" id="MobiDB-lite"/>
    </source>
</evidence>
<dbReference type="PROSITE" id="PS50836">
    <property type="entry name" value="DOMON"/>
    <property type="match status" value="1"/>
</dbReference>
<dbReference type="GO" id="GO:0005615">
    <property type="term" value="C:extracellular space"/>
    <property type="evidence" value="ECO:0007669"/>
    <property type="project" value="TreeGrafter"/>
</dbReference>
<dbReference type="GO" id="GO:0004500">
    <property type="term" value="F:dopamine beta-monooxygenase activity"/>
    <property type="evidence" value="ECO:0007669"/>
    <property type="project" value="InterPro"/>
</dbReference>
<proteinExistence type="predicted"/>
<dbReference type="PANTHER" id="PTHR10157:SF23">
    <property type="entry name" value="MOXD1 HOMOLOG 1"/>
    <property type="match status" value="1"/>
</dbReference>
<dbReference type="Pfam" id="PF03351">
    <property type="entry name" value="DOMON"/>
    <property type="match status" value="1"/>
</dbReference>
<dbReference type="EMBL" id="GL888470">
    <property type="protein sequence ID" value="EGI60455.1"/>
    <property type="molecule type" value="Genomic_DNA"/>
</dbReference>